<feature type="chain" id="PRO_5012430320" description="DUF2207 domain-containing protein" evidence="3">
    <location>
        <begin position="23"/>
        <end position="567"/>
    </location>
</feature>
<feature type="signal peptide" evidence="3">
    <location>
        <begin position="1"/>
        <end position="22"/>
    </location>
</feature>
<evidence type="ECO:0000259" key="5">
    <source>
        <dbReference type="Pfam" id="PF20990"/>
    </source>
</evidence>
<dbReference type="STRING" id="1805238.AUJ23_01020"/>
<reference evidence="6 7" key="1">
    <citation type="journal article" date="2016" name="Environ. Microbiol.">
        <title>Genomic resolution of a cold subsurface aquifer community provides metabolic insights for novel microbes adapted to high CO concentrations.</title>
        <authorList>
            <person name="Probst A.J."/>
            <person name="Castelle C.J."/>
            <person name="Singh A."/>
            <person name="Brown C.T."/>
            <person name="Anantharaman K."/>
            <person name="Sharon I."/>
            <person name="Hug L.A."/>
            <person name="Burstein D."/>
            <person name="Emerson J.B."/>
            <person name="Thomas B.C."/>
            <person name="Banfield J.F."/>
        </authorList>
    </citation>
    <scope>NUCLEOTIDE SEQUENCE [LARGE SCALE GENOMIC DNA]</scope>
    <source>
        <strain evidence="6">CG1_02_32_51</strain>
    </source>
</reference>
<feature type="domain" description="DUF2207" evidence="4">
    <location>
        <begin position="25"/>
        <end position="221"/>
    </location>
</feature>
<dbReference type="AlphaFoldDB" id="A0A1J4UB17"/>
<feature type="domain" description="Predicted membrane protein YciQ-like C-terminal" evidence="5">
    <location>
        <begin position="274"/>
        <end position="501"/>
    </location>
</feature>
<keyword evidence="2" id="KW-0812">Transmembrane</keyword>
<keyword evidence="2" id="KW-1133">Transmembrane helix</keyword>
<evidence type="ECO:0008006" key="8">
    <source>
        <dbReference type="Google" id="ProtNLM"/>
    </source>
</evidence>
<dbReference type="Pfam" id="PF20990">
    <property type="entry name" value="DUF2207_C"/>
    <property type="match status" value="1"/>
</dbReference>
<evidence type="ECO:0000256" key="2">
    <source>
        <dbReference type="SAM" id="Phobius"/>
    </source>
</evidence>
<evidence type="ECO:0000256" key="1">
    <source>
        <dbReference type="SAM" id="MobiDB-lite"/>
    </source>
</evidence>
<feature type="transmembrane region" description="Helical" evidence="2">
    <location>
        <begin position="398"/>
        <end position="415"/>
    </location>
</feature>
<dbReference type="EMBL" id="MNVC01000013">
    <property type="protein sequence ID" value="OIO19973.1"/>
    <property type="molecule type" value="Genomic_DNA"/>
</dbReference>
<evidence type="ECO:0000259" key="4">
    <source>
        <dbReference type="Pfam" id="PF09972"/>
    </source>
</evidence>
<sequence length="567" mass="63993">MFKKLFFAVMLSIFLFALPVHAEERISNFVSNIKINSDATFHVQEKINYDFGESEKHGIYRDIPYEYNINGKKYSIDIDNISVADENNNAINFVVDNSNGQKNIKIGDADVLLTGQKIYVIDYDIKYGINYFEDHDELYWNVTGNDWDVAIDNVSASIDLPNSSAFEDSQIACYTGFFGSTDECSSFEFKFLSNTKDQVNGATFSATLLNANDGMTVVFGFAKNIVPMVERVKLPVWQMILFLFGLPIATFVIMFCLWYFKGRDKNFHDPIIAQYDSPDNLPPGIVGTILDEKVDKQDISSEIIYMAIAGYFKINRIENKILVFKTVDYQLDKLKDADDNLKKYQKTLFNAFFKNGTSIKLSDLKYTLYEDFKTADKEMYNFVVDNEYFVKNPATAKSIYYLIGIAFIALAVFIFSFSLFAVTNLVISGIIIIIFSFFMAQKTIKGVKTRNYILGLKEYIRVAEKERIKFHNAPEKNPQTFEKFLPYAIVFKLENQWAKQFEGIYLEQPTWYSGANLATFSAVSFVSDLNNFGSLANTSFAKNSGSSSGFGGGSSGGGFGGGGGGSW</sequence>
<feature type="transmembrane region" description="Helical" evidence="2">
    <location>
        <begin position="236"/>
        <end position="260"/>
    </location>
</feature>
<protein>
    <recommendedName>
        <fullName evidence="8">DUF2207 domain-containing protein</fullName>
    </recommendedName>
</protein>
<dbReference type="Pfam" id="PF09972">
    <property type="entry name" value="DUF2207"/>
    <property type="match status" value="1"/>
</dbReference>
<comment type="caution">
    <text evidence="6">The sequence shown here is derived from an EMBL/GenBank/DDBJ whole genome shotgun (WGS) entry which is preliminary data.</text>
</comment>
<feature type="transmembrane region" description="Helical" evidence="2">
    <location>
        <begin position="421"/>
        <end position="440"/>
    </location>
</feature>
<dbReference type="InterPro" id="IPR018702">
    <property type="entry name" value="DUF2207"/>
</dbReference>
<feature type="region of interest" description="Disordered" evidence="1">
    <location>
        <begin position="544"/>
        <end position="567"/>
    </location>
</feature>
<feature type="compositionally biased region" description="Gly residues" evidence="1">
    <location>
        <begin position="548"/>
        <end position="567"/>
    </location>
</feature>
<organism evidence="6 7">
    <name type="scientific">Candidatus Magasanikbacteria bacterium CG1_02_32_51</name>
    <dbReference type="NCBI Taxonomy" id="1805238"/>
    <lineage>
        <taxon>Bacteria</taxon>
        <taxon>Candidatus Magasanikiibacteriota</taxon>
    </lineage>
</organism>
<dbReference type="InterPro" id="IPR048389">
    <property type="entry name" value="YciQ-like_C"/>
</dbReference>
<dbReference type="Proteomes" id="UP000181941">
    <property type="component" value="Unassembled WGS sequence"/>
</dbReference>
<proteinExistence type="predicted"/>
<evidence type="ECO:0000313" key="6">
    <source>
        <dbReference type="EMBL" id="OIO19973.1"/>
    </source>
</evidence>
<name>A0A1J4UB17_9BACT</name>
<gene>
    <name evidence="6" type="ORF">AUJ23_01020</name>
</gene>
<accession>A0A1J4UB17</accession>
<keyword evidence="2" id="KW-0472">Membrane</keyword>
<keyword evidence="3" id="KW-0732">Signal</keyword>
<evidence type="ECO:0000256" key="3">
    <source>
        <dbReference type="SAM" id="SignalP"/>
    </source>
</evidence>
<evidence type="ECO:0000313" key="7">
    <source>
        <dbReference type="Proteomes" id="UP000181941"/>
    </source>
</evidence>